<name>A0A0G4GCU7_9ALVE</name>
<dbReference type="SUPFAM" id="SSF51197">
    <property type="entry name" value="Clavaminate synthase-like"/>
    <property type="match status" value="1"/>
</dbReference>
<dbReference type="PANTHER" id="PTHR22812">
    <property type="entry name" value="CHROMOBOX PROTEIN"/>
    <property type="match status" value="1"/>
</dbReference>
<feature type="region of interest" description="Disordered" evidence="3">
    <location>
        <begin position="309"/>
        <end position="331"/>
    </location>
</feature>
<dbReference type="PROSITE" id="PS50013">
    <property type="entry name" value="CHROMO_2"/>
    <property type="match status" value="2"/>
</dbReference>
<dbReference type="SUPFAM" id="SSF54160">
    <property type="entry name" value="Chromo domain-like"/>
    <property type="match status" value="2"/>
</dbReference>
<proteinExistence type="predicted"/>
<gene>
    <name evidence="5" type="ORF">Cvel_21351</name>
</gene>
<dbReference type="VEuPathDB" id="CryptoDB:Cvel_21351"/>
<feature type="region of interest" description="Disordered" evidence="3">
    <location>
        <begin position="234"/>
        <end position="254"/>
    </location>
</feature>
<keyword evidence="2" id="KW-0539">Nucleus</keyword>
<protein>
    <recommendedName>
        <fullName evidence="4">Chromo domain-containing protein</fullName>
    </recommendedName>
</protein>
<accession>A0A0G4GCU7</accession>
<dbReference type="InterPro" id="IPR016197">
    <property type="entry name" value="Chromo-like_dom_sf"/>
</dbReference>
<feature type="domain" description="Chromo" evidence="4">
    <location>
        <begin position="255"/>
        <end position="313"/>
    </location>
</feature>
<feature type="region of interest" description="Disordered" evidence="3">
    <location>
        <begin position="87"/>
        <end position="162"/>
    </location>
</feature>
<dbReference type="SMART" id="SM00298">
    <property type="entry name" value="CHROMO"/>
    <property type="match status" value="2"/>
</dbReference>
<dbReference type="EMBL" id="CDMZ01001097">
    <property type="protein sequence ID" value="CEM27136.1"/>
    <property type="molecule type" value="Genomic_DNA"/>
</dbReference>
<dbReference type="Gene3D" id="2.40.50.40">
    <property type="match status" value="2"/>
</dbReference>
<feature type="compositionally biased region" description="Basic residues" evidence="3">
    <location>
        <begin position="126"/>
        <end position="138"/>
    </location>
</feature>
<dbReference type="GO" id="GO:0005634">
    <property type="term" value="C:nucleus"/>
    <property type="evidence" value="ECO:0007669"/>
    <property type="project" value="UniProtKB-SubCell"/>
</dbReference>
<feature type="domain" description="Chromo" evidence="4">
    <location>
        <begin position="333"/>
        <end position="382"/>
    </location>
</feature>
<evidence type="ECO:0000313" key="5">
    <source>
        <dbReference type="EMBL" id="CEM27136.1"/>
    </source>
</evidence>
<comment type="subcellular location">
    <subcellularLocation>
        <location evidence="1">Nucleus</location>
    </subcellularLocation>
</comment>
<reference evidence="5" key="1">
    <citation type="submission" date="2014-11" db="EMBL/GenBank/DDBJ databases">
        <authorList>
            <person name="Otto D Thomas"/>
            <person name="Naeem Raeece"/>
        </authorList>
    </citation>
    <scope>NUCLEOTIDE SEQUENCE</scope>
</reference>
<organism evidence="5">
    <name type="scientific">Chromera velia CCMP2878</name>
    <dbReference type="NCBI Taxonomy" id="1169474"/>
    <lineage>
        <taxon>Eukaryota</taxon>
        <taxon>Sar</taxon>
        <taxon>Alveolata</taxon>
        <taxon>Colpodellida</taxon>
        <taxon>Chromeraceae</taxon>
        <taxon>Chromera</taxon>
    </lineage>
</organism>
<dbReference type="InterPro" id="IPR051219">
    <property type="entry name" value="Heterochromatin_chromo-domain"/>
</dbReference>
<evidence type="ECO:0000259" key="4">
    <source>
        <dbReference type="PROSITE" id="PS50013"/>
    </source>
</evidence>
<evidence type="ECO:0000256" key="2">
    <source>
        <dbReference type="ARBA" id="ARBA00023242"/>
    </source>
</evidence>
<dbReference type="InterPro" id="IPR000953">
    <property type="entry name" value="Chromo/chromo_shadow_dom"/>
</dbReference>
<evidence type="ECO:0000256" key="1">
    <source>
        <dbReference type="ARBA" id="ARBA00004123"/>
    </source>
</evidence>
<feature type="region of interest" description="Disordered" evidence="3">
    <location>
        <begin position="748"/>
        <end position="768"/>
    </location>
</feature>
<dbReference type="AlphaFoldDB" id="A0A0G4GCU7"/>
<sequence>MESNEALVPLGQFVISHEDPKRWNPCVVQQHKMAKAFARKGIEIFIGGALRDEDTTTGPSNKERIVLEARVMGRDIYTGQLEAVVSSPSTAAASKKGQGVIKKNDQKNKRIGVKPQTVAKEAQKIAGKRRGERKRKAKNKDGKAKETQSAARPPASEEALSKRPGVHISVSFVSFRDNAVEADECERDLTMLCLCLCYLKWPVASFQFAPDPQTHFTEVEMGGDMPLPPEPHPLAPPVSDSSSSEIGAPEEQQEWEVKEVVGNRTGPDGKPEYQLTFEGFGSKRYWTRAEDMDCDELVAEFFKKMEGKRKGKKKGAPELNDPSIGAPEDEEEWEVKEAVGHRKGPDGKHEYLLHYEGFSNQSYWTKAEDMNCDELIAEFFKKMGKEVPDCADGGMDVDPSHPGNALIRNTMLRTFFKINKDDWRTIYGWTEMQKWMDDHVYGKLFGEGVQVVENFLPPKVFFTLRGLVFAHFAETQRMVLKTSEVWKGGAYTYRQVATRGKKIANRRVDATMGNNLRDASRLAHIAAALEHVLETEVYPRMRNLLSLHWQSARRKDARMYCNRKIAGGYIMSVGPHADKQAGHHDYSEDLPMCSATTNVFLNLVSMRRENSPTLYEFTSEQKYFSSAPENSAVLMDNHIFHRGTEHKEPSHRPLIYTTWTDSEKDVEGKTNYTNWGDFDITSPLVQGGGNASAREGKRHILEEIMPSRELLEARLQEAPGGKEALAKVCGLSSSAEFFEDLPSMYERARADDPRTRSRRAAANPSVLPDPALVHQRAVRDATKTKDEAAADGATLQVRTRHGHRELERSGKSVWH</sequence>
<evidence type="ECO:0000256" key="3">
    <source>
        <dbReference type="SAM" id="MobiDB-lite"/>
    </source>
</evidence>